<sequence>MFLESEVRRLPDPVLYIYFGRESKMMEAGTVEKRKGLEYELDGKIREKEVEWICLAQEGEDELLLNGYIPCNFSYALQGAEKSSRRLHVYECVNPLRNPALSYQYIVKEATIHMSIFIRDLPTLLRFFYHGSEKALYDYAQG</sequence>
<proteinExistence type="predicted"/>
<dbReference type="AlphaFoldDB" id="A0A0D1Y701"/>
<dbReference type="EMBL" id="LGUG01000004">
    <property type="protein sequence ID" value="KON97278.1"/>
    <property type="molecule type" value="Genomic_DNA"/>
</dbReference>
<accession>A0A0D1Y701</accession>
<dbReference type="RefSeq" id="WP_043063375.1">
    <property type="nucleotide sequence ID" value="NZ_BJOA01000180.1"/>
</dbReference>
<keyword evidence="3" id="KW-1185">Reference proteome</keyword>
<evidence type="ECO:0000313" key="1">
    <source>
        <dbReference type="EMBL" id="KON97278.1"/>
    </source>
</evidence>
<protein>
    <submittedName>
        <fullName evidence="1">Uncharacterized protein</fullName>
    </submittedName>
</protein>
<dbReference type="OrthoDB" id="9897187at2"/>
<dbReference type="EMBL" id="FNED01000020">
    <property type="protein sequence ID" value="SDJ54758.1"/>
    <property type="molecule type" value="Genomic_DNA"/>
</dbReference>
<evidence type="ECO:0000313" key="3">
    <source>
        <dbReference type="Proteomes" id="UP000037269"/>
    </source>
</evidence>
<reference evidence="1 3" key="1">
    <citation type="submission" date="2015-07" db="EMBL/GenBank/DDBJ databases">
        <title>Fjat-14205 dsm 2895.</title>
        <authorList>
            <person name="Liu B."/>
            <person name="Wang J."/>
            <person name="Zhu Y."/>
            <person name="Liu G."/>
            <person name="Chen Q."/>
            <person name="Chen Z."/>
            <person name="Lan J."/>
            <person name="Che J."/>
            <person name="Ge C."/>
            <person name="Shi H."/>
            <person name="Pan Z."/>
            <person name="Liu X."/>
        </authorList>
    </citation>
    <scope>NUCLEOTIDE SEQUENCE [LARGE SCALE GENOMIC DNA]</scope>
    <source>
        <strain evidence="1 3">DSM 2895</strain>
    </source>
</reference>
<evidence type="ECO:0000313" key="2">
    <source>
        <dbReference type="EMBL" id="SDJ54758.1"/>
    </source>
</evidence>
<evidence type="ECO:0000313" key="4">
    <source>
        <dbReference type="Proteomes" id="UP000182836"/>
    </source>
</evidence>
<name>A0A0D1Y701_ANEMI</name>
<dbReference type="Proteomes" id="UP000037269">
    <property type="component" value="Unassembled WGS sequence"/>
</dbReference>
<organism evidence="1 3">
    <name type="scientific">Aneurinibacillus migulanus</name>
    <name type="common">Bacillus migulanus</name>
    <dbReference type="NCBI Taxonomy" id="47500"/>
    <lineage>
        <taxon>Bacteria</taxon>
        <taxon>Bacillati</taxon>
        <taxon>Bacillota</taxon>
        <taxon>Bacilli</taxon>
        <taxon>Bacillales</taxon>
        <taxon>Paenibacillaceae</taxon>
        <taxon>Aneurinibacillus group</taxon>
        <taxon>Aneurinibacillus</taxon>
    </lineage>
</organism>
<dbReference type="Proteomes" id="UP000182836">
    <property type="component" value="Unassembled WGS sequence"/>
</dbReference>
<reference evidence="2 4" key="2">
    <citation type="submission" date="2016-10" db="EMBL/GenBank/DDBJ databases">
        <authorList>
            <person name="de Groot N.N."/>
        </authorList>
    </citation>
    <scope>NUCLEOTIDE SEQUENCE [LARGE SCALE GENOMIC DNA]</scope>
    <source>
        <strain evidence="2 4">DSM 2895</strain>
    </source>
</reference>
<gene>
    <name evidence="1" type="ORF">AF333_19190</name>
    <name evidence="2" type="ORF">SAMN04487909_12067</name>
</gene>
<dbReference type="GeneID" id="42307279"/>
<dbReference type="PATRIC" id="fig|47500.8.peg.5910"/>